<feature type="transmembrane region" description="Helical" evidence="7">
    <location>
        <begin position="276"/>
        <end position="293"/>
    </location>
</feature>
<evidence type="ECO:0008006" key="10">
    <source>
        <dbReference type="Google" id="ProtNLM"/>
    </source>
</evidence>
<feature type="transmembrane region" description="Helical" evidence="7">
    <location>
        <begin position="150"/>
        <end position="171"/>
    </location>
</feature>
<feature type="transmembrane region" description="Helical" evidence="7">
    <location>
        <begin position="123"/>
        <end position="144"/>
    </location>
</feature>
<dbReference type="InterPro" id="IPR018383">
    <property type="entry name" value="UPF0324_pro"/>
</dbReference>
<dbReference type="Pfam" id="PF03601">
    <property type="entry name" value="Cons_hypoth698"/>
    <property type="match status" value="1"/>
</dbReference>
<evidence type="ECO:0000256" key="1">
    <source>
        <dbReference type="ARBA" id="ARBA00004651"/>
    </source>
</evidence>
<gene>
    <name evidence="8" type="primary">yeiH</name>
    <name evidence="8" type="ORF">NCTC10588_03919</name>
</gene>
<dbReference type="GO" id="GO:0005886">
    <property type="term" value="C:plasma membrane"/>
    <property type="evidence" value="ECO:0007669"/>
    <property type="project" value="UniProtKB-SubCell"/>
</dbReference>
<dbReference type="EMBL" id="UFYD01000001">
    <property type="protein sequence ID" value="STD14240.1"/>
    <property type="molecule type" value="Genomic_DNA"/>
</dbReference>
<protein>
    <recommendedName>
        <fullName evidence="10">Sulfate exporter family transporter</fullName>
    </recommendedName>
</protein>
<evidence type="ECO:0000313" key="8">
    <source>
        <dbReference type="EMBL" id="STD14240.1"/>
    </source>
</evidence>
<feature type="transmembrane region" description="Helical" evidence="7">
    <location>
        <begin position="67"/>
        <end position="86"/>
    </location>
</feature>
<dbReference type="Proteomes" id="UP000254876">
    <property type="component" value="Unassembled WGS sequence"/>
</dbReference>
<evidence type="ECO:0000256" key="7">
    <source>
        <dbReference type="SAM" id="Phobius"/>
    </source>
</evidence>
<comment type="subcellular location">
    <subcellularLocation>
        <location evidence="1">Cell membrane</location>
        <topology evidence="1">Multi-pass membrane protein</topology>
    </subcellularLocation>
</comment>
<keyword evidence="6 7" id="KW-0472">Membrane</keyword>
<reference evidence="8 9" key="1">
    <citation type="submission" date="2018-06" db="EMBL/GenBank/DDBJ databases">
        <authorList>
            <consortium name="Pathogen Informatics"/>
            <person name="Doyle S."/>
        </authorList>
    </citation>
    <scope>NUCLEOTIDE SEQUENCE [LARGE SCALE GENOMIC DNA]</scope>
    <source>
        <strain evidence="8 9">NCTC10588</strain>
    </source>
</reference>
<dbReference type="AlphaFoldDB" id="A0A7Z7LZJ6"/>
<name>A0A7Z7LZJ6_9FLAO</name>
<evidence type="ECO:0000256" key="5">
    <source>
        <dbReference type="ARBA" id="ARBA00022989"/>
    </source>
</evidence>
<keyword evidence="4 7" id="KW-0812">Transmembrane</keyword>
<feature type="transmembrane region" description="Helical" evidence="7">
    <location>
        <begin position="42"/>
        <end position="58"/>
    </location>
</feature>
<keyword evidence="5 7" id="KW-1133">Transmembrane helix</keyword>
<dbReference type="PANTHER" id="PTHR30106:SF1">
    <property type="entry name" value="UPF0324 MEMBRANE PROTEIN FN0533"/>
    <property type="match status" value="1"/>
</dbReference>
<feature type="transmembrane region" description="Helical" evidence="7">
    <location>
        <begin position="19"/>
        <end position="36"/>
    </location>
</feature>
<keyword evidence="3" id="KW-1003">Cell membrane</keyword>
<evidence type="ECO:0000313" key="9">
    <source>
        <dbReference type="Proteomes" id="UP000254876"/>
    </source>
</evidence>
<proteinExistence type="inferred from homology"/>
<comment type="similarity">
    <text evidence="2">Belongs to the UPF0324 family.</text>
</comment>
<accession>A0A7Z7LZJ6</accession>
<sequence>MLNSELCFMKFKIMKQAKLLQKILFFVLLIFCVTPFVEPPLALILGFVVSFFIGHPYIKHNSVAAKYLLQFSVVGLGFGMNLTEAIKVGKEGLIFTVASIFFTLIVGLIIGRYLKINKSTSTLISGGTAICGGSAIAALAPVINAKDEDISVAMACIFILNALALLIFPVIGHQLNMSQDQFGLWSAIAIHDTSSVIGSAQKYGEEALKIATTVKLERALWIIPVSILLSVLNKGSVKKIKIPYFILGFIGAILLAYYFPQIRPFGEIMVFTAKKALNITLFLIASGLSISSIKKVGVKPLVQGVLLWIFISVGSLLVIMEVA</sequence>
<organism evidence="8 9">
    <name type="scientific">Elizabethkingia anophelis</name>
    <dbReference type="NCBI Taxonomy" id="1117645"/>
    <lineage>
        <taxon>Bacteria</taxon>
        <taxon>Pseudomonadati</taxon>
        <taxon>Bacteroidota</taxon>
        <taxon>Flavobacteriia</taxon>
        <taxon>Flavobacteriales</taxon>
        <taxon>Weeksellaceae</taxon>
        <taxon>Elizabethkingia</taxon>
    </lineage>
</organism>
<evidence type="ECO:0000256" key="3">
    <source>
        <dbReference type="ARBA" id="ARBA00022475"/>
    </source>
</evidence>
<evidence type="ECO:0000256" key="2">
    <source>
        <dbReference type="ARBA" id="ARBA00007977"/>
    </source>
</evidence>
<evidence type="ECO:0000256" key="4">
    <source>
        <dbReference type="ARBA" id="ARBA00022692"/>
    </source>
</evidence>
<dbReference type="PANTHER" id="PTHR30106">
    <property type="entry name" value="INNER MEMBRANE PROTEIN YEIH-RELATED"/>
    <property type="match status" value="1"/>
</dbReference>
<feature type="transmembrane region" description="Helical" evidence="7">
    <location>
        <begin position="92"/>
        <end position="111"/>
    </location>
</feature>
<comment type="caution">
    <text evidence="8">The sequence shown here is derived from an EMBL/GenBank/DDBJ whole genome shotgun (WGS) entry which is preliminary data.</text>
</comment>
<feature type="transmembrane region" description="Helical" evidence="7">
    <location>
        <begin position="242"/>
        <end position="260"/>
    </location>
</feature>
<evidence type="ECO:0000256" key="6">
    <source>
        <dbReference type="ARBA" id="ARBA00023136"/>
    </source>
</evidence>
<feature type="transmembrane region" description="Helical" evidence="7">
    <location>
        <begin position="305"/>
        <end position="322"/>
    </location>
</feature>